<sequence>MPPNLYHQCYCLEVGEQRRLAETATRNINLMPVFLEIKLDFVSYNTYLTKEDQQEYVRSCVITCGLKSFLFLIWNSSVV</sequence>
<dbReference type="AlphaFoldDB" id="A0AAE1B7E9"/>
<dbReference type="Proteomes" id="UP001283361">
    <property type="component" value="Unassembled WGS sequence"/>
</dbReference>
<name>A0AAE1B7E9_9GAST</name>
<protein>
    <submittedName>
        <fullName evidence="1">Uncharacterized protein</fullName>
    </submittedName>
</protein>
<evidence type="ECO:0000313" key="2">
    <source>
        <dbReference type="Proteomes" id="UP001283361"/>
    </source>
</evidence>
<organism evidence="1 2">
    <name type="scientific">Elysia crispata</name>
    <name type="common">lettuce slug</name>
    <dbReference type="NCBI Taxonomy" id="231223"/>
    <lineage>
        <taxon>Eukaryota</taxon>
        <taxon>Metazoa</taxon>
        <taxon>Spiralia</taxon>
        <taxon>Lophotrochozoa</taxon>
        <taxon>Mollusca</taxon>
        <taxon>Gastropoda</taxon>
        <taxon>Heterobranchia</taxon>
        <taxon>Euthyneura</taxon>
        <taxon>Panpulmonata</taxon>
        <taxon>Sacoglossa</taxon>
        <taxon>Placobranchoidea</taxon>
        <taxon>Plakobranchidae</taxon>
        <taxon>Elysia</taxon>
    </lineage>
</organism>
<reference evidence="1" key="1">
    <citation type="journal article" date="2023" name="G3 (Bethesda)">
        <title>A reference genome for the long-term kleptoplast-retaining sea slug Elysia crispata morphotype clarki.</title>
        <authorList>
            <person name="Eastman K.E."/>
            <person name="Pendleton A.L."/>
            <person name="Shaikh M.A."/>
            <person name="Suttiyut T."/>
            <person name="Ogas R."/>
            <person name="Tomko P."/>
            <person name="Gavelis G."/>
            <person name="Widhalm J.R."/>
            <person name="Wisecaver J.H."/>
        </authorList>
    </citation>
    <scope>NUCLEOTIDE SEQUENCE</scope>
    <source>
        <strain evidence="1">ECLA1</strain>
    </source>
</reference>
<gene>
    <name evidence="1" type="ORF">RRG08_018871</name>
</gene>
<keyword evidence="2" id="KW-1185">Reference proteome</keyword>
<dbReference type="EMBL" id="JAWDGP010000471">
    <property type="protein sequence ID" value="KAK3800261.1"/>
    <property type="molecule type" value="Genomic_DNA"/>
</dbReference>
<proteinExistence type="predicted"/>
<comment type="caution">
    <text evidence="1">The sequence shown here is derived from an EMBL/GenBank/DDBJ whole genome shotgun (WGS) entry which is preliminary data.</text>
</comment>
<evidence type="ECO:0000313" key="1">
    <source>
        <dbReference type="EMBL" id="KAK3800261.1"/>
    </source>
</evidence>
<accession>A0AAE1B7E9</accession>